<dbReference type="InterPro" id="IPR049561">
    <property type="entry name" value="NSUN5_7_fdxn-like"/>
</dbReference>
<organism evidence="10 11">
    <name type="scientific">Staphylotrichum tortipilum</name>
    <dbReference type="NCBI Taxonomy" id="2831512"/>
    <lineage>
        <taxon>Eukaryota</taxon>
        <taxon>Fungi</taxon>
        <taxon>Dikarya</taxon>
        <taxon>Ascomycota</taxon>
        <taxon>Pezizomycotina</taxon>
        <taxon>Sordariomycetes</taxon>
        <taxon>Sordariomycetidae</taxon>
        <taxon>Sordariales</taxon>
        <taxon>Chaetomiaceae</taxon>
        <taxon>Staphylotrichum</taxon>
    </lineage>
</organism>
<gene>
    <name evidence="10" type="ORF">C8A05DRAFT_40589</name>
</gene>
<evidence type="ECO:0000256" key="2">
    <source>
        <dbReference type="ARBA" id="ARBA00022679"/>
    </source>
</evidence>
<feature type="active site" description="Nucleophile" evidence="5">
    <location>
        <position position="967"/>
    </location>
</feature>
<dbReference type="Pfam" id="PF01189">
    <property type="entry name" value="Methyltr_RsmB-F"/>
    <property type="match status" value="1"/>
</dbReference>
<evidence type="ECO:0000256" key="3">
    <source>
        <dbReference type="ARBA" id="ARBA00022691"/>
    </source>
</evidence>
<comment type="similarity">
    <text evidence="5">Belongs to the class I-like SAM-binding methyltransferase superfamily. RsmB/NOP family.</text>
</comment>
<evidence type="ECO:0000259" key="9">
    <source>
        <dbReference type="PROSITE" id="PS51686"/>
    </source>
</evidence>
<dbReference type="InterPro" id="IPR049560">
    <property type="entry name" value="MeTrfase_RsmB-F_NOP2_cat"/>
</dbReference>
<keyword evidence="2 5" id="KW-0808">Transferase</keyword>
<dbReference type="AlphaFoldDB" id="A0AAN6MTG4"/>
<feature type="binding site" evidence="5">
    <location>
        <begin position="781"/>
        <end position="787"/>
    </location>
    <ligand>
        <name>S-adenosyl-L-methionine</name>
        <dbReference type="ChEBI" id="CHEBI:59789"/>
    </ligand>
</feature>
<dbReference type="Proteomes" id="UP001303889">
    <property type="component" value="Unassembled WGS sequence"/>
</dbReference>
<dbReference type="Pfam" id="PF21148">
    <property type="entry name" value="NSUN5_fdxn-like"/>
    <property type="match status" value="1"/>
</dbReference>
<proteinExistence type="inferred from homology"/>
<feature type="compositionally biased region" description="Low complexity" evidence="6">
    <location>
        <begin position="372"/>
        <end position="385"/>
    </location>
</feature>
<dbReference type="Pfam" id="PF21153">
    <property type="entry name" value="NSUN5_N"/>
    <property type="match status" value="1"/>
</dbReference>
<feature type="region of interest" description="Disordered" evidence="6">
    <location>
        <begin position="372"/>
        <end position="462"/>
    </location>
</feature>
<dbReference type="Pfam" id="PF09362">
    <property type="entry name" value="DUF1996"/>
    <property type="match status" value="1"/>
</dbReference>
<feature type="compositionally biased region" description="Basic and acidic residues" evidence="6">
    <location>
        <begin position="1062"/>
        <end position="1072"/>
    </location>
</feature>
<feature type="domain" description="WSC" evidence="8">
    <location>
        <begin position="503"/>
        <end position="598"/>
    </location>
</feature>
<feature type="domain" description="SAM-dependent MTase RsmB/NOP-type" evidence="9">
    <location>
        <begin position="673"/>
        <end position="1051"/>
    </location>
</feature>
<evidence type="ECO:0000256" key="4">
    <source>
        <dbReference type="ARBA" id="ARBA00022884"/>
    </source>
</evidence>
<dbReference type="PANTHER" id="PTHR43662">
    <property type="match status" value="1"/>
</dbReference>
<dbReference type="PANTHER" id="PTHR43662:SF11">
    <property type="entry name" value="WSC DOMAIN-CONTAINING PROTEIN"/>
    <property type="match status" value="1"/>
</dbReference>
<feature type="chain" id="PRO_5042992757" description="WSC domain-containing protein" evidence="7">
    <location>
        <begin position="17"/>
        <end position="1158"/>
    </location>
</feature>
<evidence type="ECO:0008006" key="12">
    <source>
        <dbReference type="Google" id="ProtNLM"/>
    </source>
</evidence>
<feature type="region of interest" description="Disordered" evidence="6">
    <location>
        <begin position="868"/>
        <end position="933"/>
    </location>
</feature>
<keyword evidence="4 5" id="KW-0694">RNA-binding</keyword>
<keyword evidence="7" id="KW-0732">Signal</keyword>
<dbReference type="Gene3D" id="3.40.50.150">
    <property type="entry name" value="Vaccinia Virus protein VP39"/>
    <property type="match status" value="1"/>
</dbReference>
<feature type="region of interest" description="Disordered" evidence="6">
    <location>
        <begin position="1055"/>
        <end position="1158"/>
    </location>
</feature>
<dbReference type="Gene3D" id="3.30.70.1170">
    <property type="entry name" value="Sun protein, domain 3"/>
    <property type="match status" value="1"/>
</dbReference>
<dbReference type="GO" id="GO:0001510">
    <property type="term" value="P:RNA methylation"/>
    <property type="evidence" value="ECO:0007669"/>
    <property type="project" value="InterPro"/>
</dbReference>
<dbReference type="GO" id="GO:0003723">
    <property type="term" value="F:RNA binding"/>
    <property type="evidence" value="ECO:0007669"/>
    <property type="project" value="UniProtKB-UniRule"/>
</dbReference>
<dbReference type="SMART" id="SM00321">
    <property type="entry name" value="WSC"/>
    <property type="match status" value="1"/>
</dbReference>
<evidence type="ECO:0000259" key="8">
    <source>
        <dbReference type="PROSITE" id="PS51212"/>
    </source>
</evidence>
<comment type="caution">
    <text evidence="5">Lacks conserved residue(s) required for the propagation of feature annotation.</text>
</comment>
<dbReference type="InterPro" id="IPR001678">
    <property type="entry name" value="MeTrfase_RsmB-F_NOP2_dom"/>
</dbReference>
<feature type="compositionally biased region" description="Low complexity" evidence="6">
    <location>
        <begin position="913"/>
        <end position="933"/>
    </location>
</feature>
<feature type="signal peptide" evidence="7">
    <location>
        <begin position="1"/>
        <end position="16"/>
    </location>
</feature>
<dbReference type="InterPro" id="IPR018535">
    <property type="entry name" value="DUF1996"/>
</dbReference>
<dbReference type="SUPFAM" id="SSF53335">
    <property type="entry name" value="S-adenosyl-L-methionine-dependent methyltransferases"/>
    <property type="match status" value="1"/>
</dbReference>
<feature type="binding site" evidence="5">
    <location>
        <position position="859"/>
    </location>
    <ligand>
        <name>S-adenosyl-L-methionine</name>
        <dbReference type="ChEBI" id="CHEBI:59789"/>
    </ligand>
</feature>
<evidence type="ECO:0000313" key="10">
    <source>
        <dbReference type="EMBL" id="KAK3906654.1"/>
    </source>
</evidence>
<feature type="compositionally biased region" description="Low complexity" evidence="6">
    <location>
        <begin position="881"/>
        <end position="899"/>
    </location>
</feature>
<dbReference type="FunFam" id="3.30.70.1170:FF:000006">
    <property type="entry name" value="NOL1/NOP2/Sun domain family protein"/>
    <property type="match status" value="1"/>
</dbReference>
<feature type="compositionally biased region" description="Low complexity" evidence="6">
    <location>
        <begin position="398"/>
        <end position="409"/>
    </location>
</feature>
<dbReference type="InterPro" id="IPR048889">
    <property type="entry name" value="NSUN5_RCM1_N"/>
</dbReference>
<dbReference type="InterPro" id="IPR029063">
    <property type="entry name" value="SAM-dependent_MTases_sf"/>
</dbReference>
<dbReference type="PROSITE" id="PS51212">
    <property type="entry name" value="WSC"/>
    <property type="match status" value="1"/>
</dbReference>
<reference evidence="10" key="2">
    <citation type="submission" date="2023-05" db="EMBL/GenBank/DDBJ databases">
        <authorList>
            <consortium name="Lawrence Berkeley National Laboratory"/>
            <person name="Steindorff A."/>
            <person name="Hensen N."/>
            <person name="Bonometti L."/>
            <person name="Westerberg I."/>
            <person name="Brannstrom I.O."/>
            <person name="Guillou S."/>
            <person name="Cros-Aarteil S."/>
            <person name="Calhoun S."/>
            <person name="Haridas S."/>
            <person name="Kuo A."/>
            <person name="Mondo S."/>
            <person name="Pangilinan J."/>
            <person name="Riley R."/>
            <person name="Labutti K."/>
            <person name="Andreopoulos B."/>
            <person name="Lipzen A."/>
            <person name="Chen C."/>
            <person name="Yanf M."/>
            <person name="Daum C."/>
            <person name="Ng V."/>
            <person name="Clum A."/>
            <person name="Ohm R."/>
            <person name="Martin F."/>
            <person name="Silar P."/>
            <person name="Natvig D."/>
            <person name="Lalanne C."/>
            <person name="Gautier V."/>
            <person name="Ament-Velasquez S.L."/>
            <person name="Kruys A."/>
            <person name="Hutchinson M.I."/>
            <person name="Powell A.J."/>
            <person name="Barry K."/>
            <person name="Miller A.N."/>
            <person name="Grigoriev I.V."/>
            <person name="Debuchy R."/>
            <person name="Gladieux P."/>
            <person name="Thoren M.H."/>
            <person name="Johannesson H."/>
        </authorList>
    </citation>
    <scope>NUCLEOTIDE SEQUENCE</scope>
    <source>
        <strain evidence="10">CBS 103.79</strain>
    </source>
</reference>
<protein>
    <recommendedName>
        <fullName evidence="12">WSC domain-containing protein</fullName>
    </recommendedName>
</protein>
<evidence type="ECO:0000313" key="11">
    <source>
        <dbReference type="Proteomes" id="UP001303889"/>
    </source>
</evidence>
<keyword evidence="3 5" id="KW-0949">S-adenosyl-L-methionine</keyword>
<keyword evidence="11" id="KW-1185">Reference proteome</keyword>
<keyword evidence="1 5" id="KW-0489">Methyltransferase</keyword>
<dbReference type="PRINTS" id="PR02008">
    <property type="entry name" value="RCMTFAMILY"/>
</dbReference>
<sequence length="1158" mass="122950">MLFSTVLAALVATAAAAKDKRTFAVLHHYGNGPLTTCRADPIVSPGGPSAHVHTVMGASNFGFSATGESLRKSSCTTAKVKADLSAYWFPTLYFQDPETKLLEQVKMFYMNVYYFFDATNDNIKSFPLGLQIVSGNAMLRTAPSKSGANQLDPNKGPIQAAQITCPRGGFSPSSWPAGSDGSMAGIQDPNNQGSGIGFPFQDCDGYASPMRVDVHFPSCYNPEAGLTNYKNNMQFPHDAGNGKLDCPPGWIHVPHLFFETYWDTHALLPRFQNQIGKSSPFVFANGDSTGFSAHGDFISGWDEDELQHIIDTCDAGHAGLDACPGLKLGVNDGSGSCNIKCPVDEVIDGKLSKLPGNNPLAGWGYGGGNVQPAPAASSAAPSPSAKPQPETGGGDAGSKPSSTPPASSSAPPPPPPPSSTTLIPVVSSSKLSVAAVNPSTSTSSTPPPKPTSTTPPPQPKTTTIYETVTEWQTKTIYADGSKPAPTAQAQNGGASPSHPDISGFHHAGCYRDTPARVLHGETLPKLGAVSNTICVNYCASKGFKVAGTEYGGECFCADGLGGAEKIADGECKMACKGDGKEVYALAFESSKWSAVLKEVVESSQLLQKERKLTPALSILLAHDLLLAKKGIALPASHGLRTAIEKHKARLQSEFTRARIRRKCPTLDALRAMVDAELGPVHPRWVRVNTLKSTVDDQLDTTFKGYEMVPTVEAVIASVSTGKKVICLDGHVPNLIAAPPGADFSKTEAYKTGAIIFQDKASCFPAYLLDPRPENGDIIDACSAPGNKTTHLAGILHERGFAPGQRILAFEKDPHRAKTLAKMIRTAGTDHVTVVHAGKDFLQTDPQAPEFKSVGALLLDPSCSGSGIVGRDDAPTFHLPGTTTPSQQPTPSASTPTTATLKRKRPHPSPPPASSSTTTNPSSPNNDNPADPTSTLQTRLASLASFQLSILLHAFHFPAAHKVTYSTCSIHSTENECVVRAALASPVAQQRGWRVLRREEQVSGMREWDVRGEEVDDGEGKCGEEVVGGCIRARRGDGRGVMGFFVVCFVRDGGREEDGEGPYVRDEEGRIVRGSDGMPTLKSTGRKVGEGQGVEVRFGGEGDDDDCPFERDAQGRIVRGPDGGGEEDEDMDEEEDEDEEYSEDDDDDDDGEGWGGFDD</sequence>
<evidence type="ECO:0000256" key="1">
    <source>
        <dbReference type="ARBA" id="ARBA00022603"/>
    </source>
</evidence>
<dbReference type="EMBL" id="MU855322">
    <property type="protein sequence ID" value="KAK3906654.1"/>
    <property type="molecule type" value="Genomic_DNA"/>
</dbReference>
<feature type="compositionally biased region" description="Pro residues" evidence="6">
    <location>
        <begin position="445"/>
        <end position="459"/>
    </location>
</feature>
<evidence type="ECO:0000256" key="6">
    <source>
        <dbReference type="SAM" id="MobiDB-lite"/>
    </source>
</evidence>
<feature type="compositionally biased region" description="Acidic residues" evidence="6">
    <location>
        <begin position="1123"/>
        <end position="1158"/>
    </location>
</feature>
<dbReference type="PROSITE" id="PS51686">
    <property type="entry name" value="SAM_MT_RSMB_NOP"/>
    <property type="match status" value="1"/>
</dbReference>
<dbReference type="InterPro" id="IPR023267">
    <property type="entry name" value="RCMT"/>
</dbReference>
<reference evidence="10" key="1">
    <citation type="journal article" date="2023" name="Mol. Phylogenet. Evol.">
        <title>Genome-scale phylogeny and comparative genomics of the fungal order Sordariales.</title>
        <authorList>
            <person name="Hensen N."/>
            <person name="Bonometti L."/>
            <person name="Westerberg I."/>
            <person name="Brannstrom I.O."/>
            <person name="Guillou S."/>
            <person name="Cros-Aarteil S."/>
            <person name="Calhoun S."/>
            <person name="Haridas S."/>
            <person name="Kuo A."/>
            <person name="Mondo S."/>
            <person name="Pangilinan J."/>
            <person name="Riley R."/>
            <person name="LaButti K."/>
            <person name="Andreopoulos B."/>
            <person name="Lipzen A."/>
            <person name="Chen C."/>
            <person name="Yan M."/>
            <person name="Daum C."/>
            <person name="Ng V."/>
            <person name="Clum A."/>
            <person name="Steindorff A."/>
            <person name="Ohm R.A."/>
            <person name="Martin F."/>
            <person name="Silar P."/>
            <person name="Natvig D.O."/>
            <person name="Lalanne C."/>
            <person name="Gautier V."/>
            <person name="Ament-Velasquez S.L."/>
            <person name="Kruys A."/>
            <person name="Hutchinson M.I."/>
            <person name="Powell A.J."/>
            <person name="Barry K."/>
            <person name="Miller A.N."/>
            <person name="Grigoriev I.V."/>
            <person name="Debuchy R."/>
            <person name="Gladieux P."/>
            <person name="Hiltunen Thoren M."/>
            <person name="Johannesson H."/>
        </authorList>
    </citation>
    <scope>NUCLEOTIDE SEQUENCE</scope>
    <source>
        <strain evidence="10">CBS 103.79</strain>
    </source>
</reference>
<feature type="compositionally biased region" description="Low complexity" evidence="6">
    <location>
        <begin position="419"/>
        <end position="444"/>
    </location>
</feature>
<dbReference type="GO" id="GO:0008173">
    <property type="term" value="F:RNA methyltransferase activity"/>
    <property type="evidence" value="ECO:0007669"/>
    <property type="project" value="InterPro"/>
</dbReference>
<dbReference type="CDD" id="cd02440">
    <property type="entry name" value="AdoMet_MTases"/>
    <property type="match status" value="1"/>
</dbReference>
<feature type="region of interest" description="Disordered" evidence="6">
    <location>
        <begin position="479"/>
        <end position="505"/>
    </location>
</feature>
<dbReference type="InterPro" id="IPR002889">
    <property type="entry name" value="WSC_carb-bd"/>
</dbReference>
<name>A0AAN6MTG4_9PEZI</name>
<evidence type="ECO:0000256" key="5">
    <source>
        <dbReference type="PROSITE-ProRule" id="PRU01023"/>
    </source>
</evidence>
<feature type="binding site" evidence="5">
    <location>
        <position position="810"/>
    </location>
    <ligand>
        <name>S-adenosyl-L-methionine</name>
        <dbReference type="ChEBI" id="CHEBI:59789"/>
    </ligand>
</feature>
<accession>A0AAN6MTG4</accession>
<evidence type="ECO:0000256" key="7">
    <source>
        <dbReference type="SAM" id="SignalP"/>
    </source>
</evidence>
<comment type="caution">
    <text evidence="10">The sequence shown here is derived from an EMBL/GenBank/DDBJ whole genome shotgun (WGS) entry which is preliminary data.</text>
</comment>